<feature type="compositionally biased region" description="Polar residues" evidence="1">
    <location>
        <begin position="79"/>
        <end position="93"/>
    </location>
</feature>
<sequence>MDSNSPMSWLDTRKPLAVRFQRRSCRSAQPWRSYSSSFCSMGSKFMKNSRRYSHSSMPRVVRRRSIKYSPPRSRWGIRSDSSMTVPPSSTAAI</sequence>
<evidence type="ECO:0000313" key="2">
    <source>
        <dbReference type="EMBL" id="CUP66303.1"/>
    </source>
</evidence>
<gene>
    <name evidence="2" type="ORF">ERS852411_03437</name>
</gene>
<reference evidence="2 3" key="1">
    <citation type="submission" date="2015-09" db="EMBL/GenBank/DDBJ databases">
        <authorList>
            <consortium name="Pathogen Informatics"/>
        </authorList>
    </citation>
    <scope>NUCLEOTIDE SEQUENCE [LARGE SCALE GENOMIC DNA]</scope>
    <source>
        <strain evidence="2 3">2789STDY5608854</strain>
    </source>
</reference>
<feature type="region of interest" description="Disordered" evidence="1">
    <location>
        <begin position="71"/>
        <end position="93"/>
    </location>
</feature>
<evidence type="ECO:0000256" key="1">
    <source>
        <dbReference type="SAM" id="MobiDB-lite"/>
    </source>
</evidence>
<proteinExistence type="predicted"/>
<evidence type="ECO:0000313" key="3">
    <source>
        <dbReference type="Proteomes" id="UP000095746"/>
    </source>
</evidence>
<protein>
    <submittedName>
        <fullName evidence="2">Uncharacterized protein</fullName>
    </submittedName>
</protein>
<dbReference type="Proteomes" id="UP000095746">
    <property type="component" value="Unassembled WGS sequence"/>
</dbReference>
<organism evidence="2 3">
    <name type="scientific">Flavonifractor plautii</name>
    <name type="common">Fusobacterium plautii</name>
    <dbReference type="NCBI Taxonomy" id="292800"/>
    <lineage>
        <taxon>Bacteria</taxon>
        <taxon>Bacillati</taxon>
        <taxon>Bacillota</taxon>
        <taxon>Clostridia</taxon>
        <taxon>Eubacteriales</taxon>
        <taxon>Oscillospiraceae</taxon>
        <taxon>Flavonifractor</taxon>
    </lineage>
</organism>
<name>A0A174PZ57_FLAPL</name>
<accession>A0A174PZ57</accession>
<dbReference type="EMBL" id="CYZT01000443">
    <property type="protein sequence ID" value="CUP66303.1"/>
    <property type="molecule type" value="Genomic_DNA"/>
</dbReference>
<dbReference type="AlphaFoldDB" id="A0A174PZ57"/>